<accession>A0ABV4M5B6</accession>
<evidence type="ECO:0000313" key="2">
    <source>
        <dbReference type="Proteomes" id="UP001569153"/>
    </source>
</evidence>
<comment type="caution">
    <text evidence="1">The sequence shown here is derived from an EMBL/GenBank/DDBJ whole genome shotgun (WGS) entry which is preliminary data.</text>
</comment>
<organism evidence="1 2">
    <name type="scientific">Vibrio cortegadensis</name>
    <dbReference type="NCBI Taxonomy" id="1328770"/>
    <lineage>
        <taxon>Bacteria</taxon>
        <taxon>Pseudomonadati</taxon>
        <taxon>Pseudomonadota</taxon>
        <taxon>Gammaproteobacteria</taxon>
        <taxon>Vibrionales</taxon>
        <taxon>Vibrionaceae</taxon>
        <taxon>Vibrio</taxon>
    </lineage>
</organism>
<reference evidence="1 2" key="1">
    <citation type="submission" date="2024-06" db="EMBL/GenBank/DDBJ databases">
        <authorList>
            <person name="Steensen K."/>
            <person name="Seneca J."/>
            <person name="Bartlau N."/>
            <person name="Yu A.X."/>
            <person name="Polz M.F."/>
        </authorList>
    </citation>
    <scope>NUCLEOTIDE SEQUENCE [LARGE SCALE GENOMIC DNA]</scope>
    <source>
        <strain evidence="1 2">FF146</strain>
    </source>
</reference>
<name>A0ABV4M5B6_9VIBR</name>
<evidence type="ECO:0000313" key="1">
    <source>
        <dbReference type="EMBL" id="MEZ8194723.1"/>
    </source>
</evidence>
<dbReference type="Proteomes" id="UP001569153">
    <property type="component" value="Unassembled WGS sequence"/>
</dbReference>
<sequence length="97" mass="11510">MNEERIQQIIDDSADDLLIEMSDQLFEQAHQLITLNLAPERIRNQVLFVDNRCQSVLSGFLYHRKFKYINIENTSLFTQSRDLQEKLIVEVESHFII</sequence>
<keyword evidence="2" id="KW-1185">Reference proteome</keyword>
<proteinExistence type="predicted"/>
<gene>
    <name evidence="1" type="ORF">ACED38_07460</name>
</gene>
<protein>
    <submittedName>
        <fullName evidence="1">Uncharacterized protein</fullName>
    </submittedName>
</protein>
<dbReference type="RefSeq" id="WP_371730103.1">
    <property type="nucleotide sequence ID" value="NZ_JBGOOT010000004.1"/>
</dbReference>
<dbReference type="EMBL" id="JBGOOT010000004">
    <property type="protein sequence ID" value="MEZ8194723.1"/>
    <property type="molecule type" value="Genomic_DNA"/>
</dbReference>